<name>A0A5Q0TGR1_9VIBR</name>
<dbReference type="EMBL" id="CP045700">
    <property type="protein sequence ID" value="QGA66736.1"/>
    <property type="molecule type" value="Genomic_DNA"/>
</dbReference>
<feature type="region of interest" description="Disordered" evidence="1">
    <location>
        <begin position="181"/>
        <end position="200"/>
    </location>
</feature>
<evidence type="ECO:0000313" key="2">
    <source>
        <dbReference type="EMBL" id="QGA66343.1"/>
    </source>
</evidence>
<gene>
    <name evidence="2" type="ORF">GFB47_12995</name>
    <name evidence="3" type="ORF">GFB47_15190</name>
</gene>
<dbReference type="Proteomes" id="UP000348942">
    <property type="component" value="Chromosome 2"/>
</dbReference>
<accession>A0A5Q0TGR1</accession>
<sequence>MSRPDVFNIQGSTVWATQEIVKYLKPVLEGSERDIDKIQTVERHIGRFDKPEDVKRWLSNRDGSVRITALRVTEYENTAGSLFGKVNFVAYVFTTDQYGYAKDQRCEVVAGQLVQAIMQRGALPTARSNVEAVRSDNLYSGSIDQLGVAIWAVTWSQWWPMDEPLDPSSLDDFITFSFEGDVGDGSPPIEGEVTLPQDDS</sequence>
<reference evidence="2 4" key="1">
    <citation type="submission" date="2019-10" db="EMBL/GenBank/DDBJ databases">
        <title>Vibrio sp. nov., isolated from Coralline algae surface.</title>
        <authorList>
            <person name="Geng Y."/>
            <person name="Zhang X."/>
        </authorList>
    </citation>
    <scope>NUCLEOTIDE SEQUENCE [LARGE SCALE GENOMIC DNA]</scope>
    <source>
        <strain evidence="2 4">SM1977</strain>
    </source>
</reference>
<organism evidence="2 4">
    <name type="scientific">Vibrio algicola</name>
    <dbReference type="NCBI Taxonomy" id="2662262"/>
    <lineage>
        <taxon>Bacteria</taxon>
        <taxon>Pseudomonadati</taxon>
        <taxon>Pseudomonadota</taxon>
        <taxon>Gammaproteobacteria</taxon>
        <taxon>Vibrionales</taxon>
        <taxon>Vibrionaceae</taxon>
        <taxon>Vibrio</taxon>
    </lineage>
</organism>
<dbReference type="EMBL" id="CP045700">
    <property type="protein sequence ID" value="QGA66343.1"/>
    <property type="molecule type" value="Genomic_DNA"/>
</dbReference>
<dbReference type="RefSeq" id="WP_153448477.1">
    <property type="nucleotide sequence ID" value="NZ_CP045700.1"/>
</dbReference>
<evidence type="ECO:0000313" key="3">
    <source>
        <dbReference type="EMBL" id="QGA66736.1"/>
    </source>
</evidence>
<keyword evidence="4" id="KW-1185">Reference proteome</keyword>
<evidence type="ECO:0000313" key="4">
    <source>
        <dbReference type="Proteomes" id="UP000348942"/>
    </source>
</evidence>
<evidence type="ECO:0000256" key="1">
    <source>
        <dbReference type="SAM" id="MobiDB-lite"/>
    </source>
</evidence>
<protein>
    <submittedName>
        <fullName evidence="2">Uncharacterized protein</fullName>
    </submittedName>
</protein>
<dbReference type="AlphaFoldDB" id="A0A5Q0TGR1"/>
<proteinExistence type="predicted"/>